<keyword evidence="5" id="KW-0547">Nucleotide-binding</keyword>
<dbReference type="InterPro" id="IPR011763">
    <property type="entry name" value="COA_CT_C"/>
</dbReference>
<feature type="compositionally biased region" description="Basic and acidic residues" evidence="12">
    <location>
        <begin position="679"/>
        <end position="694"/>
    </location>
</feature>
<evidence type="ECO:0000256" key="12">
    <source>
        <dbReference type="SAM" id="MobiDB-lite"/>
    </source>
</evidence>
<dbReference type="PROSITE" id="PS50989">
    <property type="entry name" value="COA_CT_CTER"/>
    <property type="match status" value="1"/>
</dbReference>
<feature type="region of interest" description="Disordered" evidence="12">
    <location>
        <begin position="659"/>
        <end position="694"/>
    </location>
</feature>
<dbReference type="SUPFAM" id="SSF52096">
    <property type="entry name" value="ClpP/crotonase"/>
    <property type="match status" value="1"/>
</dbReference>
<keyword evidence="7" id="KW-0067">ATP-binding</keyword>
<keyword evidence="11" id="KW-0175">Coiled coil</keyword>
<comment type="pathway">
    <text evidence="1">Lipid metabolism; malonyl-CoA biosynthesis; malonyl-CoA from acetyl-CoA: step 1/1.</text>
</comment>
<keyword evidence="3" id="KW-0444">Lipid biosynthesis</keyword>
<dbReference type="GO" id="GO:0016743">
    <property type="term" value="F:carboxyl- or carbamoyltransferase activity"/>
    <property type="evidence" value="ECO:0007669"/>
    <property type="project" value="InterPro"/>
</dbReference>
<reference evidence="15" key="1">
    <citation type="journal article" date="2019" name="Curr. Biol.">
        <title>Genome Sequence of Striga asiatica Provides Insight into the Evolution of Plant Parasitism.</title>
        <authorList>
            <person name="Yoshida S."/>
            <person name="Kim S."/>
            <person name="Wafula E.K."/>
            <person name="Tanskanen J."/>
            <person name="Kim Y.M."/>
            <person name="Honaas L."/>
            <person name="Yang Z."/>
            <person name="Spallek T."/>
            <person name="Conn C.E."/>
            <person name="Ichihashi Y."/>
            <person name="Cheong K."/>
            <person name="Cui S."/>
            <person name="Der J.P."/>
            <person name="Gundlach H."/>
            <person name="Jiao Y."/>
            <person name="Hori C."/>
            <person name="Ishida J.K."/>
            <person name="Kasahara H."/>
            <person name="Kiba T."/>
            <person name="Kim M.S."/>
            <person name="Koo N."/>
            <person name="Laohavisit A."/>
            <person name="Lee Y.H."/>
            <person name="Lumba S."/>
            <person name="McCourt P."/>
            <person name="Mortimer J.C."/>
            <person name="Mutuku J.M."/>
            <person name="Nomura T."/>
            <person name="Sasaki-Sekimoto Y."/>
            <person name="Seto Y."/>
            <person name="Wang Y."/>
            <person name="Wakatake T."/>
            <person name="Sakakibara H."/>
            <person name="Demura T."/>
            <person name="Yamaguchi S."/>
            <person name="Yoneyama K."/>
            <person name="Manabe R.I."/>
            <person name="Nelson D.C."/>
            <person name="Schulman A.H."/>
            <person name="Timko M.P."/>
            <person name="dePamphilis C.W."/>
            <person name="Choi D."/>
            <person name="Shirasu K."/>
        </authorList>
    </citation>
    <scope>NUCLEOTIDE SEQUENCE [LARGE SCALE GENOMIC DNA]</scope>
    <source>
        <strain evidence="15">cv. UVA1</strain>
    </source>
</reference>
<evidence type="ECO:0000256" key="9">
    <source>
        <dbReference type="ARBA" id="ARBA00023160"/>
    </source>
</evidence>
<dbReference type="HAMAP" id="MF_00823">
    <property type="entry name" value="AcetylCoA_CT_alpha"/>
    <property type="match status" value="1"/>
</dbReference>
<accession>A0A5A7NZI5</accession>
<evidence type="ECO:0000256" key="7">
    <source>
        <dbReference type="ARBA" id="ARBA00022840"/>
    </source>
</evidence>
<gene>
    <name evidence="14" type="ORF">STAS_01568</name>
</gene>
<dbReference type="NCBIfam" id="NF041504">
    <property type="entry name" value="AccA_sub"/>
    <property type="match status" value="1"/>
</dbReference>
<feature type="coiled-coil region" evidence="11">
    <location>
        <begin position="622"/>
        <end position="653"/>
    </location>
</feature>
<organism evidence="14 15">
    <name type="scientific">Striga asiatica</name>
    <name type="common">Asiatic witchweed</name>
    <name type="synonym">Buchnera asiatica</name>
    <dbReference type="NCBI Taxonomy" id="4170"/>
    <lineage>
        <taxon>Eukaryota</taxon>
        <taxon>Viridiplantae</taxon>
        <taxon>Streptophyta</taxon>
        <taxon>Embryophyta</taxon>
        <taxon>Tracheophyta</taxon>
        <taxon>Spermatophyta</taxon>
        <taxon>Magnoliopsida</taxon>
        <taxon>eudicotyledons</taxon>
        <taxon>Gunneridae</taxon>
        <taxon>Pentapetalae</taxon>
        <taxon>asterids</taxon>
        <taxon>lamiids</taxon>
        <taxon>Lamiales</taxon>
        <taxon>Orobanchaceae</taxon>
        <taxon>Buchnereae</taxon>
        <taxon>Striga</taxon>
    </lineage>
</organism>
<keyword evidence="6" id="KW-0276">Fatty acid metabolism</keyword>
<keyword evidence="8" id="KW-0443">Lipid metabolism</keyword>
<dbReference type="Pfam" id="PF03255">
    <property type="entry name" value="ACCA"/>
    <property type="match status" value="1"/>
</dbReference>
<dbReference type="PRINTS" id="PR01069">
    <property type="entry name" value="ACCCTRFRASEA"/>
</dbReference>
<evidence type="ECO:0000256" key="4">
    <source>
        <dbReference type="ARBA" id="ARBA00022679"/>
    </source>
</evidence>
<dbReference type="GO" id="GO:2001295">
    <property type="term" value="P:malonyl-CoA biosynthetic process"/>
    <property type="evidence" value="ECO:0007669"/>
    <property type="project" value="UniProtKB-UniPathway"/>
</dbReference>
<keyword evidence="9" id="KW-0275">Fatty acid biosynthesis</keyword>
<evidence type="ECO:0000256" key="2">
    <source>
        <dbReference type="ARBA" id="ARBA00011883"/>
    </source>
</evidence>
<evidence type="ECO:0000313" key="14">
    <source>
        <dbReference type="EMBL" id="GER25959.1"/>
    </source>
</evidence>
<keyword evidence="15" id="KW-1185">Reference proteome</keyword>
<evidence type="ECO:0000256" key="1">
    <source>
        <dbReference type="ARBA" id="ARBA00004956"/>
    </source>
</evidence>
<dbReference type="OrthoDB" id="196847at2759"/>
<comment type="catalytic activity">
    <reaction evidence="10">
        <text>N(6)-carboxybiotinyl-L-lysyl-[protein] + acetyl-CoA = N(6)-biotinyl-L-lysyl-[protein] + malonyl-CoA</text>
        <dbReference type="Rhea" id="RHEA:54728"/>
        <dbReference type="Rhea" id="RHEA-COMP:10505"/>
        <dbReference type="Rhea" id="RHEA-COMP:10506"/>
        <dbReference type="ChEBI" id="CHEBI:57288"/>
        <dbReference type="ChEBI" id="CHEBI:57384"/>
        <dbReference type="ChEBI" id="CHEBI:83144"/>
        <dbReference type="ChEBI" id="CHEBI:83145"/>
        <dbReference type="EC" id="2.1.3.15"/>
    </reaction>
</comment>
<dbReference type="InterPro" id="IPR001095">
    <property type="entry name" value="Acetyl_CoA_COase_a_su"/>
</dbReference>
<comment type="caution">
    <text evidence="14">The sequence shown here is derived from an EMBL/GenBank/DDBJ whole genome shotgun (WGS) entry which is preliminary data.</text>
</comment>
<evidence type="ECO:0000256" key="5">
    <source>
        <dbReference type="ARBA" id="ARBA00022741"/>
    </source>
</evidence>
<protein>
    <recommendedName>
        <fullName evidence="2">acetyl-CoA carboxytransferase</fullName>
        <ecNumber evidence="2">2.1.3.15</ecNumber>
    </recommendedName>
</protein>
<evidence type="ECO:0000256" key="3">
    <source>
        <dbReference type="ARBA" id="ARBA00022516"/>
    </source>
</evidence>
<sequence length="694" mass="77259">MASMTQSPVSFSGNLASKLPASDFLRSTSNGLCGVPLKMLGKAQLGVVRRDFSVTAKLGKKKKHKNPWPIDPDLNPTDLKGGFLRHLSPFKPLTEKPKPIILDFERPLINMQKQLEAVKFLLNFYDVTGLDLTEQIKAQEKSIEEFVELHGDRAGYDDPAIVTGIGSINGKGYMFIGHQKGRDTKENIKRNFGMPTPHGYRKALRMMHYADHHGFPIVSFVDTPGAYADIKSEALGQGEAIAQNLRTMFGLKVPIISIVMGEGGSGGALAIACANKLLMLENAVFFVASPEACAAILWKDAKKAPEAAKLLKITAPELRKIQVCDGIIPEPLGGAHKDPEWTSQQIKKAILEEMEELSKMDTKTLLKHRAAKFRKIGRNYDHPVDPVKTRNMKKTDVPVKENPMAELNKMAEILKNEIESEYEAASKALGMHDKILKVRDEIKKRRNSVDEKAAKEKFEKIKKEFKKNLPTAPNFPSLISKLQKLKELSKTSNPPPQKSSSNKKNEVKLKMEKIFEEVIKRPDLKHKFMTLKAELKKSDVDFDPELNEKALQLLKEIDSEFKNCLKSAGLEMVPLNRNSLQKIGSYGKEVKTLIGKVANSSGLKEKIDVLKEMVAKAGNTPDEKAKSKIQALMEEIKREISEAAISSPELEEKHEKLAKEILGDSKKPVESNDGSVGEEDSKVALDVENNRSFV</sequence>
<dbReference type="NCBIfam" id="NF004344">
    <property type="entry name" value="PRK05724.1"/>
    <property type="match status" value="1"/>
</dbReference>
<dbReference type="EC" id="2.1.3.15" evidence="2"/>
<feature type="compositionally biased region" description="Basic and acidic residues" evidence="12">
    <location>
        <begin position="659"/>
        <end position="670"/>
    </location>
</feature>
<dbReference type="EMBL" id="BKCP01000669">
    <property type="protein sequence ID" value="GER25959.1"/>
    <property type="molecule type" value="Genomic_DNA"/>
</dbReference>
<dbReference type="PANTHER" id="PTHR42853">
    <property type="entry name" value="ACETYL-COENZYME A CARBOXYLASE CARBOXYL TRANSFERASE SUBUNIT ALPHA"/>
    <property type="match status" value="1"/>
</dbReference>
<dbReference type="GO" id="GO:0006633">
    <property type="term" value="P:fatty acid biosynthetic process"/>
    <property type="evidence" value="ECO:0007669"/>
    <property type="project" value="UniProtKB-KW"/>
</dbReference>
<dbReference type="NCBIfam" id="TIGR00513">
    <property type="entry name" value="accA"/>
    <property type="match status" value="1"/>
</dbReference>
<dbReference type="GO" id="GO:0003989">
    <property type="term" value="F:acetyl-CoA carboxylase activity"/>
    <property type="evidence" value="ECO:0007669"/>
    <property type="project" value="InterPro"/>
</dbReference>
<evidence type="ECO:0000256" key="11">
    <source>
        <dbReference type="SAM" id="Coils"/>
    </source>
</evidence>
<evidence type="ECO:0000259" key="13">
    <source>
        <dbReference type="PROSITE" id="PS50989"/>
    </source>
</evidence>
<dbReference type="AlphaFoldDB" id="A0A5A7NZI5"/>
<dbReference type="Gene3D" id="3.90.226.10">
    <property type="entry name" value="2-enoyl-CoA Hydratase, Chain A, domain 1"/>
    <property type="match status" value="1"/>
</dbReference>
<dbReference type="GO" id="GO:0005524">
    <property type="term" value="F:ATP binding"/>
    <property type="evidence" value="ECO:0007669"/>
    <property type="project" value="UniProtKB-KW"/>
</dbReference>
<dbReference type="InterPro" id="IPR029045">
    <property type="entry name" value="ClpP/crotonase-like_dom_sf"/>
</dbReference>
<dbReference type="GO" id="GO:0009317">
    <property type="term" value="C:acetyl-CoA carboxylase complex"/>
    <property type="evidence" value="ECO:0007669"/>
    <property type="project" value="InterPro"/>
</dbReference>
<keyword evidence="4 14" id="KW-0808">Transferase</keyword>
<name>A0A5A7NZI5_STRAF</name>
<dbReference type="PANTHER" id="PTHR42853:SF3">
    <property type="entry name" value="ACETYL-COENZYME A CARBOXYLASE CARBOXYL TRANSFERASE SUBUNIT ALPHA, CHLOROPLASTIC"/>
    <property type="match status" value="1"/>
</dbReference>
<evidence type="ECO:0000256" key="6">
    <source>
        <dbReference type="ARBA" id="ARBA00022832"/>
    </source>
</evidence>
<evidence type="ECO:0000256" key="8">
    <source>
        <dbReference type="ARBA" id="ARBA00023098"/>
    </source>
</evidence>
<feature type="domain" description="CoA carboxyltransferase C-terminal" evidence="13">
    <location>
        <begin position="110"/>
        <end position="356"/>
    </location>
</feature>
<evidence type="ECO:0000313" key="15">
    <source>
        <dbReference type="Proteomes" id="UP000325081"/>
    </source>
</evidence>
<dbReference type="Proteomes" id="UP000325081">
    <property type="component" value="Unassembled WGS sequence"/>
</dbReference>
<evidence type="ECO:0000256" key="10">
    <source>
        <dbReference type="ARBA" id="ARBA00049152"/>
    </source>
</evidence>
<dbReference type="UniPathway" id="UPA00655">
    <property type="reaction ID" value="UER00711"/>
</dbReference>
<proteinExistence type="inferred from homology"/>